<feature type="compositionally biased region" description="Low complexity" evidence="1">
    <location>
        <begin position="629"/>
        <end position="652"/>
    </location>
</feature>
<feature type="compositionally biased region" description="Basic and acidic residues" evidence="1">
    <location>
        <begin position="138"/>
        <end position="147"/>
    </location>
</feature>
<dbReference type="STRING" id="1220924.W2RNC0"/>
<feature type="region of interest" description="Disordered" evidence="1">
    <location>
        <begin position="1038"/>
        <end position="1069"/>
    </location>
</feature>
<keyword evidence="2" id="KW-1133">Transmembrane helix</keyword>
<evidence type="ECO:0000313" key="3">
    <source>
        <dbReference type="EMBL" id="ETN37234.1"/>
    </source>
</evidence>
<feature type="compositionally biased region" description="Polar residues" evidence="1">
    <location>
        <begin position="355"/>
        <end position="370"/>
    </location>
</feature>
<feature type="compositionally biased region" description="Polar residues" evidence="1">
    <location>
        <begin position="328"/>
        <end position="341"/>
    </location>
</feature>
<reference evidence="3 4" key="1">
    <citation type="submission" date="2013-03" db="EMBL/GenBank/DDBJ databases">
        <title>The Genome Sequence of Phialophora europaea CBS 101466.</title>
        <authorList>
            <consortium name="The Broad Institute Genomics Platform"/>
            <person name="Cuomo C."/>
            <person name="de Hoog S."/>
            <person name="Gorbushina A."/>
            <person name="Walker B."/>
            <person name="Young S.K."/>
            <person name="Zeng Q."/>
            <person name="Gargeya S."/>
            <person name="Fitzgerald M."/>
            <person name="Haas B."/>
            <person name="Abouelleil A."/>
            <person name="Allen A.W."/>
            <person name="Alvarado L."/>
            <person name="Arachchi H.M."/>
            <person name="Berlin A.M."/>
            <person name="Chapman S.B."/>
            <person name="Gainer-Dewar J."/>
            <person name="Goldberg J."/>
            <person name="Griggs A."/>
            <person name="Gujja S."/>
            <person name="Hansen M."/>
            <person name="Howarth C."/>
            <person name="Imamovic A."/>
            <person name="Ireland A."/>
            <person name="Larimer J."/>
            <person name="McCowan C."/>
            <person name="Murphy C."/>
            <person name="Pearson M."/>
            <person name="Poon T.W."/>
            <person name="Priest M."/>
            <person name="Roberts A."/>
            <person name="Saif S."/>
            <person name="Shea T."/>
            <person name="Sisk P."/>
            <person name="Sykes S."/>
            <person name="Wortman J."/>
            <person name="Nusbaum C."/>
            <person name="Birren B."/>
        </authorList>
    </citation>
    <scope>NUCLEOTIDE SEQUENCE [LARGE SCALE GENOMIC DNA]</scope>
    <source>
        <strain evidence="3 4">CBS 101466</strain>
    </source>
</reference>
<keyword evidence="2" id="KW-0812">Transmembrane</keyword>
<keyword evidence="4" id="KW-1185">Reference proteome</keyword>
<feature type="compositionally biased region" description="Low complexity" evidence="1">
    <location>
        <begin position="596"/>
        <end position="608"/>
    </location>
</feature>
<feature type="region of interest" description="Disordered" evidence="1">
    <location>
        <begin position="716"/>
        <end position="741"/>
    </location>
</feature>
<evidence type="ECO:0000313" key="4">
    <source>
        <dbReference type="Proteomes" id="UP000030752"/>
    </source>
</evidence>
<feature type="compositionally biased region" description="Pro residues" evidence="1">
    <location>
        <begin position="609"/>
        <end position="619"/>
    </location>
</feature>
<feature type="region of interest" description="Disordered" evidence="1">
    <location>
        <begin position="571"/>
        <end position="652"/>
    </location>
</feature>
<accession>W2RNC0</accession>
<evidence type="ECO:0000256" key="1">
    <source>
        <dbReference type="SAM" id="MobiDB-lite"/>
    </source>
</evidence>
<keyword evidence="2" id="KW-0472">Membrane</keyword>
<feature type="compositionally biased region" description="Basic and acidic residues" evidence="1">
    <location>
        <begin position="294"/>
        <end position="312"/>
    </location>
</feature>
<feature type="region of interest" description="Disordered" evidence="1">
    <location>
        <begin position="131"/>
        <end position="171"/>
    </location>
</feature>
<dbReference type="OrthoDB" id="5973539at2759"/>
<feature type="compositionally biased region" description="Polar residues" evidence="1">
    <location>
        <begin position="1"/>
        <end position="30"/>
    </location>
</feature>
<feature type="compositionally biased region" description="Pro residues" evidence="1">
    <location>
        <begin position="152"/>
        <end position="167"/>
    </location>
</feature>
<feature type="transmembrane region" description="Helical" evidence="2">
    <location>
        <begin position="773"/>
        <end position="795"/>
    </location>
</feature>
<dbReference type="GeneID" id="19975563"/>
<feature type="region of interest" description="Disordered" evidence="1">
    <location>
        <begin position="485"/>
        <end position="513"/>
    </location>
</feature>
<proteinExistence type="predicted"/>
<dbReference type="AlphaFoldDB" id="W2RNC0"/>
<feature type="compositionally biased region" description="Polar residues" evidence="1">
    <location>
        <begin position="1038"/>
        <end position="1047"/>
    </location>
</feature>
<dbReference type="eggNOG" id="ENOG502SB2Z">
    <property type="taxonomic scope" value="Eukaryota"/>
</dbReference>
<feature type="compositionally biased region" description="Polar residues" evidence="1">
    <location>
        <begin position="718"/>
        <end position="731"/>
    </location>
</feature>
<feature type="region of interest" description="Disordered" evidence="1">
    <location>
        <begin position="328"/>
        <end position="376"/>
    </location>
</feature>
<dbReference type="Proteomes" id="UP000030752">
    <property type="component" value="Unassembled WGS sequence"/>
</dbReference>
<feature type="region of interest" description="Disordered" evidence="1">
    <location>
        <begin position="1"/>
        <end position="66"/>
    </location>
</feature>
<dbReference type="RefSeq" id="XP_008720766.1">
    <property type="nucleotide sequence ID" value="XM_008722544.1"/>
</dbReference>
<dbReference type="InParanoid" id="W2RNC0"/>
<evidence type="ECO:0000256" key="2">
    <source>
        <dbReference type="SAM" id="Phobius"/>
    </source>
</evidence>
<name>W2RNC0_CYPE1</name>
<dbReference type="HOGENOM" id="CLU_004045_1_0_1"/>
<feature type="region of interest" description="Disordered" evidence="1">
    <location>
        <begin position="249"/>
        <end position="316"/>
    </location>
</feature>
<feature type="compositionally biased region" description="Low complexity" evidence="1">
    <location>
        <begin position="495"/>
        <end position="506"/>
    </location>
</feature>
<dbReference type="VEuPathDB" id="FungiDB:HMPREF1541_08224"/>
<sequence>MGTYTNAATRSPSLSDVTISDADSSTSSQDEFYLEKYSAPKANSATSDRNMTENKPKKRARPELNIVTHLPGSQARALDPDLTIAQVRAKKTAATTRPKSVVSSKAEHFDGSLLVERTKAFATIKNLAQARRDRKQARRDGFEKLDNEPSQTPEPPSLASHPIPPSTGAPSSVVIGISLPKHEAVAHEFNKDSSAVTLNTSTPTTPAIVITPAESEYPKEVLPAAIRGLSARRPRPVSSFYSDATFFTGEPGSGGNVPPVPRIPQIPSGHNRRSSSDESQPYSKQGVIGSSRRFSTESRERTLPPNTEDSRHKSQGWWSLSLSPMLSRAGTTKSHQAQRATTVPDIPPVPATVLSGRSRSGTNDSQTSPETPRRLGLAGIRASIWSHWTTEPKSQRVARDSINTTYPEAGDEDHDRDLSPLEAQDPLPRELPFQDSLAQLQPRVAGGLADDYYHACAIEQLSGQPYFECENHSCSEQWPVFRSVFDSDGGDNSPSAGGAARVASKAAADEQDDSGLATTAVVGVAGAAVGAVTAATALHQSDLSNASEPAVVSPHVRQADTGSVMQARAVENKTPPMPQSEVASDANEGSRSVDIAAPKSSSTTTAAPVPIPLSTPPQEVPSTSAMTDTPRPTTRNPNIAPIAPPSSSAAISDGRVISPGPVSPEMHQIMTSRGGVPMSEMRSVGQSEPTAPPIAYHFYGYPPAAAAKPVDVEAVKSSPETSKSDITSMNAKNPEKPGKPGFVQRLKSWAAKRKSAKSTQTVDKKKQRKHRCIASLIFGCLLLVIIGSILLATLLTRRGDRTPTQTQWLNLTGYPPIPTGISTIIRPDPVVQQSQCVQPATAWSCSTPPENQFEIAPNNPDQPNFRLEIKFRNGTVPANMTIPTGDAPYVRKRASDPFTNSLFEANPVPPSRADQVFIGNTTDNITAPFDGEDTPFYMSFIPVFPINPSDISLNATMSTSRLAARQQASNDSVADLVPPPSVDDSGLAAPANLLPTSPYPTAQPIRFYNRGLQDEHFGFYIYYDRSIFLSNDVLQDAPSSDNTTIVTPNNPSNGAGNSSDSDGGCARTDAKSRCTFSQTRFLVQVFTNPAFGGQLRGDVPEVGSKGAGNSATNYTPPGSFPYPTTITVDRHGGNVNKKAVYCYGVDGNQRIVGDAKNFLLEARGAGGSLVNAAPGLFLSQGDSVSADFDQGAGGIDGGTSGCKCAWQNWA</sequence>
<protein>
    <submittedName>
        <fullName evidence="3">Uncharacterized protein</fullName>
    </submittedName>
</protein>
<gene>
    <name evidence="3" type="ORF">HMPREF1541_08224</name>
</gene>
<dbReference type="EMBL" id="KB822724">
    <property type="protein sequence ID" value="ETN37234.1"/>
    <property type="molecule type" value="Genomic_DNA"/>
</dbReference>
<organism evidence="3 4">
    <name type="scientific">Cyphellophora europaea (strain CBS 101466)</name>
    <name type="common">Phialophora europaea</name>
    <dbReference type="NCBI Taxonomy" id="1220924"/>
    <lineage>
        <taxon>Eukaryota</taxon>
        <taxon>Fungi</taxon>
        <taxon>Dikarya</taxon>
        <taxon>Ascomycota</taxon>
        <taxon>Pezizomycotina</taxon>
        <taxon>Eurotiomycetes</taxon>
        <taxon>Chaetothyriomycetidae</taxon>
        <taxon>Chaetothyriales</taxon>
        <taxon>Cyphellophoraceae</taxon>
        <taxon>Cyphellophora</taxon>
    </lineage>
</organism>
<feature type="compositionally biased region" description="Low complexity" evidence="1">
    <location>
        <begin position="1048"/>
        <end position="1064"/>
    </location>
</feature>